<evidence type="ECO:0000256" key="2">
    <source>
        <dbReference type="ARBA" id="ARBA00017228"/>
    </source>
</evidence>
<dbReference type="Gene3D" id="3.30.750.200">
    <property type="match status" value="1"/>
</dbReference>
<dbReference type="InterPro" id="IPR007197">
    <property type="entry name" value="rSAM"/>
</dbReference>
<dbReference type="GO" id="GO:0051539">
    <property type="term" value="F:4 iron, 4 sulfur cluster binding"/>
    <property type="evidence" value="ECO:0007669"/>
    <property type="project" value="UniProtKB-UniRule"/>
</dbReference>
<evidence type="ECO:0000313" key="6">
    <source>
        <dbReference type="Proteomes" id="UP000006443"/>
    </source>
</evidence>
<dbReference type="EMBL" id="ACJM01000004">
    <property type="protein sequence ID" value="EEG78055.1"/>
    <property type="molecule type" value="Genomic_DNA"/>
</dbReference>
<comment type="caution">
    <text evidence="5">The sequence shown here is derived from an EMBL/GenBank/DDBJ whole genome shotgun (WGS) entry which is preliminary data.</text>
</comment>
<keyword evidence="3" id="KW-0349">Heme</keyword>
<evidence type="ECO:0000313" key="5">
    <source>
        <dbReference type="EMBL" id="EEG78055.1"/>
    </source>
</evidence>
<keyword evidence="6" id="KW-1185">Reference proteome</keyword>
<dbReference type="Proteomes" id="UP000006443">
    <property type="component" value="Unassembled WGS sequence"/>
</dbReference>
<dbReference type="InterPro" id="IPR010723">
    <property type="entry name" value="HemN_C"/>
</dbReference>
<comment type="subcellular location">
    <subcellularLocation>
        <location evidence="3">Cytoplasm</location>
    </subcellularLocation>
</comment>
<dbReference type="Pfam" id="PF06969">
    <property type="entry name" value="HemN_C"/>
    <property type="match status" value="1"/>
</dbReference>
<dbReference type="SMART" id="SM00729">
    <property type="entry name" value="Elp3"/>
    <property type="match status" value="1"/>
</dbReference>
<organism evidence="5 6">
    <name type="scientific">Dethiobacter alkaliphilus AHT 1</name>
    <dbReference type="NCBI Taxonomy" id="555088"/>
    <lineage>
        <taxon>Bacteria</taxon>
        <taxon>Bacillati</taxon>
        <taxon>Bacillota</taxon>
        <taxon>Dethiobacteria</taxon>
        <taxon>Dethiobacterales</taxon>
        <taxon>Dethiobacteraceae</taxon>
        <taxon>Dethiobacter</taxon>
    </lineage>
</organism>
<reference evidence="5 6" key="1">
    <citation type="submission" date="2009-02" db="EMBL/GenBank/DDBJ databases">
        <title>Sequencing of the draft genome and assembly of Dethiobacter alkaliphilus AHT 1.</title>
        <authorList>
            <consortium name="US DOE Joint Genome Institute (JGI-PGF)"/>
            <person name="Lucas S."/>
            <person name="Copeland A."/>
            <person name="Lapidus A."/>
            <person name="Glavina del Rio T."/>
            <person name="Dalin E."/>
            <person name="Tice H."/>
            <person name="Bruce D."/>
            <person name="Goodwin L."/>
            <person name="Pitluck S."/>
            <person name="Larimer F."/>
            <person name="Land M.L."/>
            <person name="Hauser L."/>
            <person name="Muyzer G."/>
        </authorList>
    </citation>
    <scope>NUCLEOTIDE SEQUENCE [LARGE SCALE GENOMIC DNA]</scope>
    <source>
        <strain evidence="5 6">AHT 1</strain>
    </source>
</reference>
<dbReference type="Pfam" id="PF04055">
    <property type="entry name" value="Radical_SAM"/>
    <property type="match status" value="1"/>
</dbReference>
<dbReference type="STRING" id="555088.DealDRAFT_0932"/>
<keyword evidence="3" id="KW-0411">Iron-sulfur</keyword>
<dbReference type="InterPro" id="IPR058240">
    <property type="entry name" value="rSAM_sf"/>
</dbReference>
<dbReference type="AlphaFoldDB" id="C0GEM3"/>
<dbReference type="PROSITE" id="PS51918">
    <property type="entry name" value="RADICAL_SAM"/>
    <property type="match status" value="1"/>
</dbReference>
<dbReference type="GO" id="GO:0006779">
    <property type="term" value="P:porphyrin-containing compound biosynthetic process"/>
    <property type="evidence" value="ECO:0007669"/>
    <property type="project" value="InterPro"/>
</dbReference>
<protein>
    <recommendedName>
        <fullName evidence="2 3">Heme chaperone HemW</fullName>
    </recommendedName>
</protein>
<comment type="function">
    <text evidence="3">Probably acts as a heme chaperone, transferring heme to an unknown acceptor. Binds one molecule of heme per monomer, possibly covalently. Binds 1 [4Fe-4S] cluster. The cluster is coordinated with 3 cysteines and an exchangeable S-adenosyl-L-methionine.</text>
</comment>
<dbReference type="eggNOG" id="COG0635">
    <property type="taxonomic scope" value="Bacteria"/>
</dbReference>
<accession>C0GEM3</accession>
<name>C0GEM3_DETAL</name>
<keyword evidence="3" id="KW-0949">S-adenosyl-L-methionine</keyword>
<dbReference type="PANTHER" id="PTHR13932:SF5">
    <property type="entry name" value="RADICAL S-ADENOSYL METHIONINE DOMAIN-CONTAINING PROTEIN 1, MITOCHONDRIAL"/>
    <property type="match status" value="1"/>
</dbReference>
<evidence type="ECO:0000256" key="1">
    <source>
        <dbReference type="ARBA" id="ARBA00006100"/>
    </source>
</evidence>
<feature type="domain" description="Radical SAM core" evidence="4">
    <location>
        <begin position="1"/>
        <end position="188"/>
    </location>
</feature>
<comment type="similarity">
    <text evidence="1">Belongs to the anaerobic coproporphyrinogen-III oxidase family. HemW subfamily.</text>
</comment>
<dbReference type="SUPFAM" id="SSF102114">
    <property type="entry name" value="Radical SAM enzymes"/>
    <property type="match status" value="1"/>
</dbReference>
<keyword evidence="3" id="KW-0479">Metal-binding</keyword>
<keyword evidence="5" id="KW-0560">Oxidoreductase</keyword>
<dbReference type="PANTHER" id="PTHR13932">
    <property type="entry name" value="COPROPORPHYRINIGEN III OXIDASE"/>
    <property type="match status" value="1"/>
</dbReference>
<evidence type="ECO:0000259" key="4">
    <source>
        <dbReference type="PROSITE" id="PS51918"/>
    </source>
</evidence>
<dbReference type="InterPro" id="IPR004559">
    <property type="entry name" value="HemW-like"/>
</dbReference>
<dbReference type="NCBIfam" id="TIGR00539">
    <property type="entry name" value="hemN_rel"/>
    <property type="match status" value="1"/>
</dbReference>
<dbReference type="GO" id="GO:0046872">
    <property type="term" value="F:metal ion binding"/>
    <property type="evidence" value="ECO:0007669"/>
    <property type="project" value="UniProtKB-UniRule"/>
</dbReference>
<proteinExistence type="inferred from homology"/>
<keyword evidence="3" id="KW-0143">Chaperone</keyword>
<gene>
    <name evidence="5" type="ORF">DealDRAFT_0932</name>
</gene>
<evidence type="ECO:0000256" key="3">
    <source>
        <dbReference type="RuleBase" id="RU364116"/>
    </source>
</evidence>
<dbReference type="GO" id="GO:0004109">
    <property type="term" value="F:coproporphyrinogen oxidase activity"/>
    <property type="evidence" value="ECO:0007669"/>
    <property type="project" value="InterPro"/>
</dbReference>
<keyword evidence="3" id="KW-0408">Iron</keyword>
<keyword evidence="3" id="KW-0963">Cytoplasm</keyword>
<keyword evidence="3" id="KW-0004">4Fe-4S</keyword>
<dbReference type="InterPro" id="IPR034505">
    <property type="entry name" value="Coproporphyrinogen-III_oxidase"/>
</dbReference>
<dbReference type="InterPro" id="IPR006638">
    <property type="entry name" value="Elp3/MiaA/NifB-like_rSAM"/>
</dbReference>
<sequence>MALRGAELKAGGHVVETLYIGGGTPTVLEEAQLEYLLLACRRHLPLNDAEWTVEANPGTITAQKAKLLASYGVNRISLGIQDINDCRLALLGRTHTAAQARQAFFLCREHFPTVSVDIMTGLPKQSAEDVEEAVSEVCRWQPDHISLYGLKVEEGTELASLVEKGKVELPAEEDVLSMMLAGKDRLLSHGYEHYEIANFARPGKVCRHNLTYWQNRPYLGLGLGAHSFWQDKRFHNTVHWQGYRQGLEQNSLPLQEETFVTRRQMMEDTMMLGLRLMQGVYFAEFQARFACDLRQVFAKEIALLKKQGLIVCDAERIYLSSSGYPLANIVFAQFLTV</sequence>
<dbReference type="GO" id="GO:0005737">
    <property type="term" value="C:cytoplasm"/>
    <property type="evidence" value="ECO:0007669"/>
    <property type="project" value="UniProtKB-SubCell"/>
</dbReference>